<evidence type="ECO:0000313" key="4">
    <source>
        <dbReference type="EMBL" id="AQQ01707.1"/>
    </source>
</evidence>
<keyword evidence="2" id="KW-0012">Acyltransferase</keyword>
<name>A0A1Q2H2X0_9GAMM</name>
<evidence type="ECO:0000313" key="5">
    <source>
        <dbReference type="Proteomes" id="UP000188243"/>
    </source>
</evidence>
<evidence type="ECO:0000259" key="3">
    <source>
        <dbReference type="PROSITE" id="PS51186"/>
    </source>
</evidence>
<protein>
    <submittedName>
        <fullName evidence="4">GNAT family N-acetyltransferase</fullName>
    </submittedName>
</protein>
<dbReference type="GO" id="GO:0016747">
    <property type="term" value="F:acyltransferase activity, transferring groups other than amino-acyl groups"/>
    <property type="evidence" value="ECO:0007669"/>
    <property type="project" value="InterPro"/>
</dbReference>
<dbReference type="KEGG" id="paln:B0W48_19100"/>
<dbReference type="Proteomes" id="UP000188243">
    <property type="component" value="Chromosome"/>
</dbReference>
<sequence>MQLVDLNPNDQDVINVFSDIDRLINSLYPVATAQSLTVGELNDANVYAIGLKNEDGIIACGAIVKQFDEVAYGEIRRLYVNPSYRNRGLSRRIMQILLHHAGEEQIPLIRLETGPKQIKSIKLYENLGFKQCSSFGAYQDNPQSVFMELGLSQ</sequence>
<feature type="domain" description="N-acetyltransferase" evidence="3">
    <location>
        <begin position="1"/>
        <end position="152"/>
    </location>
</feature>
<dbReference type="InterPro" id="IPR050832">
    <property type="entry name" value="Bact_Acetyltransf"/>
</dbReference>
<dbReference type="SUPFAM" id="SSF55729">
    <property type="entry name" value="Acyl-CoA N-acyltransferases (Nat)"/>
    <property type="match status" value="1"/>
</dbReference>
<dbReference type="RefSeq" id="WP_077538362.1">
    <property type="nucleotide sequence ID" value="NZ_CANLYY010000011.1"/>
</dbReference>
<dbReference type="Gene3D" id="3.40.630.30">
    <property type="match status" value="1"/>
</dbReference>
<dbReference type="CDD" id="cd04301">
    <property type="entry name" value="NAT_SF"/>
    <property type="match status" value="1"/>
</dbReference>
<dbReference type="AlphaFoldDB" id="A0A1Q2H2X0"/>
<evidence type="ECO:0000256" key="1">
    <source>
        <dbReference type="ARBA" id="ARBA00022679"/>
    </source>
</evidence>
<dbReference type="InterPro" id="IPR000182">
    <property type="entry name" value="GNAT_dom"/>
</dbReference>
<gene>
    <name evidence="4" type="ORF">B0W48_19100</name>
</gene>
<keyword evidence="1 4" id="KW-0808">Transferase</keyword>
<evidence type="ECO:0000256" key="2">
    <source>
        <dbReference type="ARBA" id="ARBA00023315"/>
    </source>
</evidence>
<dbReference type="PANTHER" id="PTHR43877:SF5">
    <property type="entry name" value="BLL8307 PROTEIN"/>
    <property type="match status" value="1"/>
</dbReference>
<organism evidence="4 5">
    <name type="scientific">Pseudoalteromonas aliena</name>
    <dbReference type="NCBI Taxonomy" id="247523"/>
    <lineage>
        <taxon>Bacteria</taxon>
        <taxon>Pseudomonadati</taxon>
        <taxon>Pseudomonadota</taxon>
        <taxon>Gammaproteobacteria</taxon>
        <taxon>Alteromonadales</taxon>
        <taxon>Pseudoalteromonadaceae</taxon>
        <taxon>Pseudoalteromonas</taxon>
    </lineage>
</organism>
<dbReference type="PANTHER" id="PTHR43877">
    <property type="entry name" value="AMINOALKYLPHOSPHONATE N-ACETYLTRANSFERASE-RELATED-RELATED"/>
    <property type="match status" value="1"/>
</dbReference>
<dbReference type="Pfam" id="PF00583">
    <property type="entry name" value="Acetyltransf_1"/>
    <property type="match status" value="1"/>
</dbReference>
<dbReference type="EMBL" id="CP019628">
    <property type="protein sequence ID" value="AQQ01707.1"/>
    <property type="molecule type" value="Genomic_DNA"/>
</dbReference>
<proteinExistence type="predicted"/>
<dbReference type="InterPro" id="IPR016181">
    <property type="entry name" value="Acyl_CoA_acyltransferase"/>
</dbReference>
<reference evidence="4 5" key="1">
    <citation type="submission" date="2017-02" db="EMBL/GenBank/DDBJ databases">
        <title>Complete genome sequence of the cold-active Pseudoalteromonas aliena strain EH1 isolated from Arctic seawater.</title>
        <authorList>
            <person name="Kim E."/>
            <person name="Heo E."/>
            <person name="Kim H."/>
            <person name="Kim D."/>
        </authorList>
    </citation>
    <scope>NUCLEOTIDE SEQUENCE [LARGE SCALE GENOMIC DNA]</scope>
    <source>
        <strain evidence="4 5">EH1</strain>
    </source>
</reference>
<dbReference type="PROSITE" id="PS51186">
    <property type="entry name" value="GNAT"/>
    <property type="match status" value="1"/>
</dbReference>
<accession>A0A1Q2H2X0</accession>